<reference evidence="2 3" key="1">
    <citation type="submission" date="2015-10" db="EMBL/GenBank/DDBJ databases">
        <title>Full genome of DAOMC 229536 Phialocephala scopiformis, a fungal endophyte of spruce producing the potent anti-insectan compound rugulosin.</title>
        <authorList>
            <consortium name="DOE Joint Genome Institute"/>
            <person name="Walker A.K."/>
            <person name="Frasz S.L."/>
            <person name="Seifert K.A."/>
            <person name="Miller J.D."/>
            <person name="Mondo S.J."/>
            <person name="Labutti K."/>
            <person name="Lipzen A."/>
            <person name="Dockter R."/>
            <person name="Kennedy M."/>
            <person name="Grigoriev I.V."/>
            <person name="Spatafora J.W."/>
        </authorList>
    </citation>
    <scope>NUCLEOTIDE SEQUENCE [LARGE SCALE GENOMIC DNA]</scope>
    <source>
        <strain evidence="2 3">CBS 120377</strain>
    </source>
</reference>
<dbReference type="OrthoDB" id="10587795at2759"/>
<keyword evidence="3" id="KW-1185">Reference proteome</keyword>
<name>A0A194XP22_MOLSC</name>
<accession>A0A194XP22</accession>
<evidence type="ECO:0000313" key="3">
    <source>
        <dbReference type="Proteomes" id="UP000070700"/>
    </source>
</evidence>
<keyword evidence="1" id="KW-0732">Signal</keyword>
<proteinExistence type="predicted"/>
<sequence>MFTPTLGNLPLLLLFVISTATPFLPSHFSTRQDPDGPCTCYTDQSGLYCGSRSDGSDNASLAGPWRWNPGVLRGSGLDRESGITVEVGGCFCVTLFYEEFMLCEGVVAWSGLALHDVLWGWNIRGSLYGVNDL</sequence>
<dbReference type="Proteomes" id="UP000070700">
    <property type="component" value="Unassembled WGS sequence"/>
</dbReference>
<protein>
    <submittedName>
        <fullName evidence="2">Uncharacterized protein</fullName>
    </submittedName>
</protein>
<dbReference type="RefSeq" id="XP_018076288.1">
    <property type="nucleotide sequence ID" value="XM_018212819.1"/>
</dbReference>
<gene>
    <name evidence="2" type="ORF">LY89DRAFT_665084</name>
</gene>
<dbReference type="GeneID" id="28822545"/>
<dbReference type="AlphaFoldDB" id="A0A194XP22"/>
<evidence type="ECO:0000256" key="1">
    <source>
        <dbReference type="SAM" id="SignalP"/>
    </source>
</evidence>
<evidence type="ECO:0000313" key="2">
    <source>
        <dbReference type="EMBL" id="KUJ21933.1"/>
    </source>
</evidence>
<dbReference type="EMBL" id="KQ947407">
    <property type="protein sequence ID" value="KUJ21933.1"/>
    <property type="molecule type" value="Genomic_DNA"/>
</dbReference>
<feature type="chain" id="PRO_5008268503" evidence="1">
    <location>
        <begin position="21"/>
        <end position="133"/>
    </location>
</feature>
<dbReference type="KEGG" id="psco:LY89DRAFT_665084"/>
<dbReference type="InParanoid" id="A0A194XP22"/>
<organism evidence="2 3">
    <name type="scientific">Mollisia scopiformis</name>
    <name type="common">Conifer needle endophyte fungus</name>
    <name type="synonym">Phialocephala scopiformis</name>
    <dbReference type="NCBI Taxonomy" id="149040"/>
    <lineage>
        <taxon>Eukaryota</taxon>
        <taxon>Fungi</taxon>
        <taxon>Dikarya</taxon>
        <taxon>Ascomycota</taxon>
        <taxon>Pezizomycotina</taxon>
        <taxon>Leotiomycetes</taxon>
        <taxon>Helotiales</taxon>
        <taxon>Mollisiaceae</taxon>
        <taxon>Mollisia</taxon>
    </lineage>
</organism>
<feature type="signal peptide" evidence="1">
    <location>
        <begin position="1"/>
        <end position="20"/>
    </location>
</feature>